<dbReference type="InterPro" id="IPR009003">
    <property type="entry name" value="Peptidase_S1_PA"/>
</dbReference>
<dbReference type="SUPFAM" id="SSF50494">
    <property type="entry name" value="Trypsin-like serine proteases"/>
    <property type="match status" value="1"/>
</dbReference>
<name>A0AAE4YUJ1_9HYPH</name>
<accession>A0AAE4YUJ1</accession>
<dbReference type="EMBL" id="WUFC01000028">
    <property type="protein sequence ID" value="NEI51486.1"/>
    <property type="molecule type" value="Genomic_DNA"/>
</dbReference>
<organism evidence="2 5">
    <name type="scientific">Rhizobium ruizarguesonis</name>
    <dbReference type="NCBI Taxonomy" id="2081791"/>
    <lineage>
        <taxon>Bacteria</taxon>
        <taxon>Pseudomonadati</taxon>
        <taxon>Pseudomonadota</taxon>
        <taxon>Alphaproteobacteria</taxon>
        <taxon>Hyphomicrobiales</taxon>
        <taxon>Rhizobiaceae</taxon>
        <taxon>Rhizobium/Agrobacterium group</taxon>
        <taxon>Rhizobium</taxon>
    </lineage>
</organism>
<gene>
    <name evidence="3" type="ORF">ELG94_31495</name>
    <name evidence="2" type="ORF">GR217_27910</name>
</gene>
<evidence type="ECO:0000313" key="2">
    <source>
        <dbReference type="EMBL" id="NEI51486.1"/>
    </source>
</evidence>
<feature type="region of interest" description="Disordered" evidence="1">
    <location>
        <begin position="1"/>
        <end position="22"/>
    </location>
</feature>
<evidence type="ECO:0000313" key="3">
    <source>
        <dbReference type="EMBL" id="TBF05209.1"/>
    </source>
</evidence>
<evidence type="ECO:0000313" key="5">
    <source>
        <dbReference type="Proteomes" id="UP000661163"/>
    </source>
</evidence>
<keyword evidence="3" id="KW-0614">Plasmid</keyword>
<reference evidence="2 5" key="2">
    <citation type="submission" date="2019-12" db="EMBL/GenBank/DDBJ databases">
        <title>Rhizobium genotypes associated with high levels of biological nitrogen fixation by grain legumes in a temperate-maritime cropping system.</title>
        <authorList>
            <person name="Maluk M."/>
            <person name="Francesc Ferrando Molina F."/>
            <person name="Lopez Del Egido L."/>
            <person name="Lafos M."/>
            <person name="Langarica-Fuentes A."/>
            <person name="Gebre Yohannes G."/>
            <person name="Young M.W."/>
            <person name="Martin P."/>
            <person name="Gantlett R."/>
            <person name="Kenicer G."/>
            <person name="Hawes C."/>
            <person name="Begg G.S."/>
            <person name="Quilliam R.S."/>
            <person name="Squire G.R."/>
            <person name="Poole P.S."/>
            <person name="Young P.W."/>
            <person name="Iannetta P.M."/>
            <person name="James E.K."/>
        </authorList>
    </citation>
    <scope>NUCLEOTIDE SEQUENCE [LARGE SCALE GENOMIC DNA]</scope>
    <source>
        <strain evidence="2 5">JHI985</strain>
    </source>
</reference>
<evidence type="ECO:0000256" key="1">
    <source>
        <dbReference type="SAM" id="MobiDB-lite"/>
    </source>
</evidence>
<evidence type="ECO:0000313" key="4">
    <source>
        <dbReference type="Proteomes" id="UP000291892"/>
    </source>
</evidence>
<dbReference type="Proteomes" id="UP000291892">
    <property type="component" value="Unassembled WGS sequence"/>
</dbReference>
<dbReference type="EMBL" id="SIKX01000003">
    <property type="protein sequence ID" value="TBF05209.1"/>
    <property type="molecule type" value="Genomic_DNA"/>
</dbReference>
<dbReference type="AlphaFoldDB" id="A0AAE4YUJ1"/>
<sequence length="251" mass="27478">MAQKPRKQPARQQNGGGHRGKADGKLLRYLGCKSTKLGLAKRTAFFATRLLISVPSQGSYDIEIRDFTGKVLQSIGPNSVVHSQSNPTPGAVAFWSNRLPAAILKVRVDGLSENQDVKLLEYEAMPAGARAPFYSVKGNEPYWFDAYSSSFDDTIKAEADSVGMLVTSEGSSYSGFRNWCCSGSIVSTKPRLLFMTNFHCGGTAGAVEDYWSDDVCHHTIVDFSWDGDTMITGVRIASFQQQKRARIGTNC</sequence>
<geneLocation type="plasmid" evidence="3">
    <name>pSM42_Rh02_Rh04</name>
</geneLocation>
<protein>
    <submittedName>
        <fullName evidence="2">Uncharacterized protein</fullName>
    </submittedName>
</protein>
<reference evidence="3 4" key="1">
    <citation type="submission" date="2019-02" db="EMBL/GenBank/DDBJ databases">
        <title>The genomic architecture of introgression among sibling species of bacteria.</title>
        <authorList>
            <person name="Cavassim M.I.A."/>
            <person name="Moeskjaer S."/>
            <person name="Moslemi C."/>
            <person name="Fields B."/>
            <person name="Bachmann A."/>
            <person name="Vilhjalmsson B."/>
            <person name="Schierup M.H."/>
            <person name="Young J.P.W."/>
            <person name="Andersen S.U."/>
        </authorList>
    </citation>
    <scope>NUCLEOTIDE SEQUENCE [LARGE SCALE GENOMIC DNA]</scope>
    <source>
        <strain evidence="3 4">SM42</strain>
        <plasmid evidence="3">pSM42_Rh02_Rh04</plasmid>
    </source>
</reference>
<dbReference type="RefSeq" id="WP_075225875.1">
    <property type="nucleotide sequence ID" value="NZ_CP084698.1"/>
</dbReference>
<proteinExistence type="predicted"/>
<dbReference type="Proteomes" id="UP000661163">
    <property type="component" value="Unassembled WGS sequence"/>
</dbReference>
<comment type="caution">
    <text evidence="2">The sequence shown here is derived from an EMBL/GenBank/DDBJ whole genome shotgun (WGS) entry which is preliminary data.</text>
</comment>